<proteinExistence type="predicted"/>
<dbReference type="EMBL" id="JAKOGI010001594">
    <property type="protein sequence ID" value="KAJ8424842.1"/>
    <property type="molecule type" value="Genomic_DNA"/>
</dbReference>
<organism evidence="1 2">
    <name type="scientific">Carnegiea gigantea</name>
    <dbReference type="NCBI Taxonomy" id="171969"/>
    <lineage>
        <taxon>Eukaryota</taxon>
        <taxon>Viridiplantae</taxon>
        <taxon>Streptophyta</taxon>
        <taxon>Embryophyta</taxon>
        <taxon>Tracheophyta</taxon>
        <taxon>Spermatophyta</taxon>
        <taxon>Magnoliopsida</taxon>
        <taxon>eudicotyledons</taxon>
        <taxon>Gunneridae</taxon>
        <taxon>Pentapetalae</taxon>
        <taxon>Caryophyllales</taxon>
        <taxon>Cactineae</taxon>
        <taxon>Cactaceae</taxon>
        <taxon>Cactoideae</taxon>
        <taxon>Echinocereeae</taxon>
        <taxon>Carnegiea</taxon>
    </lineage>
</organism>
<keyword evidence="2" id="KW-1185">Reference proteome</keyword>
<comment type="caution">
    <text evidence="1">The sequence shown here is derived from an EMBL/GenBank/DDBJ whole genome shotgun (WGS) entry which is preliminary data.</text>
</comment>
<gene>
    <name evidence="1" type="ORF">Cgig2_030069</name>
</gene>
<protein>
    <recommendedName>
        <fullName evidence="3">Reverse transcriptase</fullName>
    </recommendedName>
</protein>
<dbReference type="PANTHER" id="PTHR33710">
    <property type="entry name" value="BNAC02G09200D PROTEIN"/>
    <property type="match status" value="1"/>
</dbReference>
<accession>A0A9Q1GSW2</accession>
<dbReference type="Proteomes" id="UP001153076">
    <property type="component" value="Unassembled WGS sequence"/>
</dbReference>
<evidence type="ECO:0000313" key="2">
    <source>
        <dbReference type="Proteomes" id="UP001153076"/>
    </source>
</evidence>
<sequence>MRSWRSRYLKEVHKIENTCLIDLRFSMSKYTWIRGCNDRTTKSTRLGCILCNLEWHNRFQNGDVLHLLRSHSDHLPLLIGTGGFNPPETGNKLFRKQWTKDAPITVALSYLTDNLIRWNKEVLGNLFRRKRTLWARIEGIQYQAIEVRYYHLLKLERKLRREINEVPRQTETYWFQKSKMDAIKDEDRNTRHFHTATIIRRRYNRLYIEEDTSATVNQLPSSQFPSIGEKEFIALNKSYTREEIIATPKKMGPLKALGPDGYKPSFPSNIGISWARKP</sequence>
<evidence type="ECO:0000313" key="1">
    <source>
        <dbReference type="EMBL" id="KAJ8424842.1"/>
    </source>
</evidence>
<dbReference type="AlphaFoldDB" id="A0A9Q1GSW2"/>
<dbReference type="OrthoDB" id="1935089at2759"/>
<reference evidence="1" key="1">
    <citation type="submission" date="2022-04" db="EMBL/GenBank/DDBJ databases">
        <title>Carnegiea gigantea Genome sequencing and assembly v2.</title>
        <authorList>
            <person name="Copetti D."/>
            <person name="Sanderson M.J."/>
            <person name="Burquez A."/>
            <person name="Wojciechowski M.F."/>
        </authorList>
    </citation>
    <scope>NUCLEOTIDE SEQUENCE</scope>
    <source>
        <strain evidence="1">SGP5-SGP5p</strain>
        <tissue evidence="1">Aerial part</tissue>
    </source>
</reference>
<dbReference type="PANTHER" id="PTHR33710:SF64">
    <property type="entry name" value="ENDONUCLEASE_EXONUCLEASE_PHOSPHATASE DOMAIN-CONTAINING PROTEIN"/>
    <property type="match status" value="1"/>
</dbReference>
<evidence type="ECO:0008006" key="3">
    <source>
        <dbReference type="Google" id="ProtNLM"/>
    </source>
</evidence>
<name>A0A9Q1GSW2_9CARY</name>